<dbReference type="GO" id="GO:0032511">
    <property type="term" value="P:late endosome to vacuole transport via multivesicular body sorting pathway"/>
    <property type="evidence" value="ECO:0007669"/>
    <property type="project" value="TreeGrafter"/>
</dbReference>
<dbReference type="InterPro" id="IPR005024">
    <property type="entry name" value="Snf7_fam"/>
</dbReference>
<dbReference type="GO" id="GO:0009898">
    <property type="term" value="C:cytoplasmic side of plasma membrane"/>
    <property type="evidence" value="ECO:0007669"/>
    <property type="project" value="TreeGrafter"/>
</dbReference>
<dbReference type="Proteomes" id="UP000228380">
    <property type="component" value="Chromosome 2"/>
</dbReference>
<evidence type="ECO:0000313" key="2">
    <source>
        <dbReference type="Proteomes" id="UP000228380"/>
    </source>
</evidence>
<dbReference type="RefSeq" id="XP_038975932.1">
    <property type="nucleotide sequence ID" value="XM_039120004.1"/>
</dbReference>
<dbReference type="GeneID" id="103724188"/>
<protein>
    <submittedName>
        <fullName evidence="3">Vacuolar protein sorting-associated protein 32 homolog 2-like isoform X1</fullName>
    </submittedName>
</protein>
<dbReference type="PANTHER" id="PTHR22761">
    <property type="entry name" value="CHARGED MULTIVESICULAR BODY PROTEIN"/>
    <property type="match status" value="1"/>
</dbReference>
<dbReference type="Pfam" id="PF03357">
    <property type="entry name" value="Snf7"/>
    <property type="match status" value="1"/>
</dbReference>
<dbReference type="AlphaFoldDB" id="A0A8B8ZRF7"/>
<reference evidence="2" key="1">
    <citation type="journal article" date="2019" name="Nat. Commun.">
        <title>Genome-wide association mapping of date palm fruit traits.</title>
        <authorList>
            <person name="Hazzouri K.M."/>
            <person name="Gros-Balthazard M."/>
            <person name="Flowers J.M."/>
            <person name="Copetti D."/>
            <person name="Lemansour A."/>
            <person name="Lebrun M."/>
            <person name="Masmoudi K."/>
            <person name="Ferrand S."/>
            <person name="Dhar M.I."/>
            <person name="Fresquez Z.A."/>
            <person name="Rosas U."/>
            <person name="Zhang J."/>
            <person name="Talag J."/>
            <person name="Lee S."/>
            <person name="Kudrna D."/>
            <person name="Powell R.F."/>
            <person name="Leitch I.J."/>
            <person name="Krueger R.R."/>
            <person name="Wing R.A."/>
            <person name="Amiri K.M.A."/>
            <person name="Purugganan M.D."/>
        </authorList>
    </citation>
    <scope>NUCLEOTIDE SEQUENCE [LARGE SCALE GENOMIC DNA]</scope>
    <source>
        <strain evidence="2">cv. Khalas</strain>
    </source>
</reference>
<dbReference type="GO" id="GO:0005771">
    <property type="term" value="C:multivesicular body"/>
    <property type="evidence" value="ECO:0007669"/>
    <property type="project" value="TreeGrafter"/>
</dbReference>
<sequence>MFSKLFHGCRQESPKSSSDKRKQTLEMLGKKEIILQKKISVEVERAKEFTRAKKKQAAMQCLKRKKFYEGQMEQLCSFQSHIRDQEQKLPQKLSVQCGQVQQMTSNLKENLDKDAFVVWKLEKFL</sequence>
<keyword evidence="2" id="KW-1185">Reference proteome</keyword>
<feature type="compositionally biased region" description="Basic and acidic residues" evidence="1">
    <location>
        <begin position="9"/>
        <end position="23"/>
    </location>
</feature>
<dbReference type="OrthoDB" id="5592979at2759"/>
<reference evidence="3" key="2">
    <citation type="submission" date="2025-08" db="UniProtKB">
        <authorList>
            <consortium name="RefSeq"/>
        </authorList>
    </citation>
    <scope>IDENTIFICATION</scope>
    <source>
        <tissue evidence="3">Young leaves</tissue>
    </source>
</reference>
<dbReference type="KEGG" id="pda:103724188"/>
<organism evidence="2 3">
    <name type="scientific">Phoenix dactylifera</name>
    <name type="common">Date palm</name>
    <dbReference type="NCBI Taxonomy" id="42345"/>
    <lineage>
        <taxon>Eukaryota</taxon>
        <taxon>Viridiplantae</taxon>
        <taxon>Streptophyta</taxon>
        <taxon>Embryophyta</taxon>
        <taxon>Tracheophyta</taxon>
        <taxon>Spermatophyta</taxon>
        <taxon>Magnoliopsida</taxon>
        <taxon>Liliopsida</taxon>
        <taxon>Arecaceae</taxon>
        <taxon>Coryphoideae</taxon>
        <taxon>Phoeniceae</taxon>
        <taxon>Phoenix</taxon>
    </lineage>
</organism>
<dbReference type="GO" id="GO:0000815">
    <property type="term" value="C:ESCRT III complex"/>
    <property type="evidence" value="ECO:0007669"/>
    <property type="project" value="TreeGrafter"/>
</dbReference>
<dbReference type="GO" id="GO:0006900">
    <property type="term" value="P:vesicle budding from membrane"/>
    <property type="evidence" value="ECO:0007669"/>
    <property type="project" value="TreeGrafter"/>
</dbReference>
<dbReference type="Gene3D" id="1.10.287.1060">
    <property type="entry name" value="ESAT-6-like"/>
    <property type="match status" value="1"/>
</dbReference>
<feature type="region of interest" description="Disordered" evidence="1">
    <location>
        <begin position="1"/>
        <end position="23"/>
    </location>
</feature>
<dbReference type="PANTHER" id="PTHR22761:SF91">
    <property type="entry name" value="OS07G0490700 PROTEIN"/>
    <property type="match status" value="1"/>
</dbReference>
<accession>A0A8B8ZRF7</accession>
<gene>
    <name evidence="3" type="primary">LOC103724188</name>
</gene>
<evidence type="ECO:0000313" key="3">
    <source>
        <dbReference type="RefSeq" id="XP_038975932.1"/>
    </source>
</evidence>
<name>A0A8B8ZRF7_PHODC</name>
<evidence type="ECO:0000256" key="1">
    <source>
        <dbReference type="SAM" id="MobiDB-lite"/>
    </source>
</evidence>
<proteinExistence type="predicted"/>